<evidence type="ECO:0000313" key="2">
    <source>
        <dbReference type="EMBL" id="KER27954.1"/>
    </source>
</evidence>
<sequence>MTETNELDKACFRRSPHTVITATSKKPLWISPTNKTGRGDSVDSCLPARSNQSNKPIKAMDQGATSSSRLKVRRLAAKLATSRACNR</sequence>
<evidence type="ECO:0000256" key="1">
    <source>
        <dbReference type="SAM" id="MobiDB-lite"/>
    </source>
</evidence>
<dbReference type="AlphaFoldDB" id="A0A075AFN5"/>
<feature type="region of interest" description="Disordered" evidence="1">
    <location>
        <begin position="29"/>
        <end position="68"/>
    </location>
</feature>
<accession>A0A075AFN5</accession>
<dbReference type="CTD" id="20319262"/>
<name>A0A075AFN5_OPIVI</name>
<dbReference type="RefSeq" id="XP_009168261.1">
    <property type="nucleotide sequence ID" value="XM_009169997.1"/>
</dbReference>
<keyword evidence="3" id="KW-1185">Reference proteome</keyword>
<evidence type="ECO:0000313" key="3">
    <source>
        <dbReference type="Proteomes" id="UP000054324"/>
    </source>
</evidence>
<protein>
    <submittedName>
        <fullName evidence="2">Uncharacterized protein</fullName>
    </submittedName>
</protein>
<reference evidence="2 3" key="1">
    <citation type="submission" date="2013-11" db="EMBL/GenBank/DDBJ databases">
        <title>Opisthorchis viverrini - life in the bile duct.</title>
        <authorList>
            <person name="Young N.D."/>
            <person name="Nagarajan N."/>
            <person name="Lin S.J."/>
            <person name="Korhonen P.K."/>
            <person name="Jex A.R."/>
            <person name="Hall R.S."/>
            <person name="Safavi-Hemami H."/>
            <person name="Kaewkong W."/>
            <person name="Bertrand D."/>
            <person name="Gao S."/>
            <person name="Seet Q."/>
            <person name="Wongkham S."/>
            <person name="Teh B.T."/>
            <person name="Wongkham C."/>
            <person name="Intapan P.M."/>
            <person name="Maleewong W."/>
            <person name="Yang X."/>
            <person name="Hu M."/>
            <person name="Wang Z."/>
            <person name="Hofmann A."/>
            <person name="Sternberg P.W."/>
            <person name="Tan P."/>
            <person name="Wang J."/>
            <person name="Gasser R.B."/>
        </authorList>
    </citation>
    <scope>NUCLEOTIDE SEQUENCE [LARGE SCALE GENOMIC DNA]</scope>
</reference>
<dbReference type="GeneID" id="20319262"/>
<organism evidence="2 3">
    <name type="scientific">Opisthorchis viverrini</name>
    <name type="common">Southeast Asian liver fluke</name>
    <dbReference type="NCBI Taxonomy" id="6198"/>
    <lineage>
        <taxon>Eukaryota</taxon>
        <taxon>Metazoa</taxon>
        <taxon>Spiralia</taxon>
        <taxon>Lophotrochozoa</taxon>
        <taxon>Platyhelminthes</taxon>
        <taxon>Trematoda</taxon>
        <taxon>Digenea</taxon>
        <taxon>Opisthorchiida</taxon>
        <taxon>Opisthorchiata</taxon>
        <taxon>Opisthorchiidae</taxon>
        <taxon>Opisthorchis</taxon>
    </lineage>
</organism>
<dbReference type="Proteomes" id="UP000054324">
    <property type="component" value="Unassembled WGS sequence"/>
</dbReference>
<gene>
    <name evidence="2" type="ORF">T265_05080</name>
</gene>
<dbReference type="EMBL" id="KL596710">
    <property type="protein sequence ID" value="KER27954.1"/>
    <property type="molecule type" value="Genomic_DNA"/>
</dbReference>
<proteinExistence type="predicted"/>
<dbReference type="KEGG" id="ovi:T265_05080"/>